<dbReference type="PANTHER" id="PTHR33604">
    <property type="entry name" value="OSJNBA0004B13.7 PROTEIN"/>
    <property type="match status" value="1"/>
</dbReference>
<evidence type="ECO:0000313" key="3">
    <source>
        <dbReference type="EMBL" id="KAF2721613.1"/>
    </source>
</evidence>
<protein>
    <recommendedName>
        <fullName evidence="5">Glycosyltransferase 2</fullName>
    </recommendedName>
</protein>
<proteinExistence type="predicted"/>
<feature type="compositionally biased region" description="Basic and acidic residues" evidence="1">
    <location>
        <begin position="21"/>
        <end position="36"/>
    </location>
</feature>
<feature type="region of interest" description="Disordered" evidence="1">
    <location>
        <begin position="96"/>
        <end position="131"/>
    </location>
</feature>
<sequence length="730" mass="82451">RRPPTVSTRDESMPSTHARIYSRDEELGKRDDDFRPRKSPASSTLLQPWKWRKRRLAAALAVVLFVYVFVHNIPTDLGSWDTRVPLEYRPKVVQEWREQATRPQPAQMQQPGGSPPAPAKGNAPPNGDTTNGEHYYAGPIRFFKLRDTLTSIGRTSGSRPINRNVLFAASSLKSAANLLPMACEMASWDRNYVHFVLMGRETLEVKDVLAVNGIDTDACPLYFHDARPDYGEYSTDLRAEVSVAGAMGHIQEYMHPQAIITDDSLVEDGFFIRAIRRKARQYDRAAIEIPTGRYEDFLWITMLNAESLSNWFRPNIDILIQAPEGSSGSLIRLLKSLELADYAGLRVPRLTIELPSKIESFAQRYLEDIVWPPIGDNSPIKQSTLTVRHRIPSTRLSSEQTSLRFLEGYYPLDPNNHHVLVLSPQAELSPIYLQYLHYQILEHRYSSYATIQGEDLLGLSLDVPATSLNGSVDFVIPKVRDMLVHKDKKNGKLDEDEHTSFLYQAPSSTASLIFGDKWATFHDFLSNRLLVAHLGNVKKSPKLVSETEPAWVEFLLELMRARGWSMLHPAESLATIHNDLAQVPEEFIKDKKPQQEDDFNGRSDHTDEEIFLTADTTPVLKPHLESEPVPGRSSLQDALQLHGDIPELSRLPYLSHTGELITSTSMLVEMVQRYVPFFRGQSGGCDEKNALLNRNMRLMQTDDLFCLPGVDLEVQAAEAAEALDDIKDAE</sequence>
<dbReference type="OrthoDB" id="5397682at2759"/>
<evidence type="ECO:0000256" key="2">
    <source>
        <dbReference type="SAM" id="Phobius"/>
    </source>
</evidence>
<gene>
    <name evidence="3" type="ORF">K431DRAFT_190235</name>
</gene>
<keyword evidence="2" id="KW-1133">Transmembrane helix</keyword>
<feature type="non-terminal residue" evidence="3">
    <location>
        <position position="730"/>
    </location>
</feature>
<keyword evidence="2" id="KW-0812">Transmembrane</keyword>
<reference evidence="3" key="1">
    <citation type="journal article" date="2020" name="Stud. Mycol.">
        <title>101 Dothideomycetes genomes: a test case for predicting lifestyles and emergence of pathogens.</title>
        <authorList>
            <person name="Haridas S."/>
            <person name="Albert R."/>
            <person name="Binder M."/>
            <person name="Bloem J."/>
            <person name="Labutti K."/>
            <person name="Salamov A."/>
            <person name="Andreopoulos B."/>
            <person name="Baker S."/>
            <person name="Barry K."/>
            <person name="Bills G."/>
            <person name="Bluhm B."/>
            <person name="Cannon C."/>
            <person name="Castanera R."/>
            <person name="Culley D."/>
            <person name="Daum C."/>
            <person name="Ezra D."/>
            <person name="Gonzalez J."/>
            <person name="Henrissat B."/>
            <person name="Kuo A."/>
            <person name="Liang C."/>
            <person name="Lipzen A."/>
            <person name="Lutzoni F."/>
            <person name="Magnuson J."/>
            <person name="Mondo S."/>
            <person name="Nolan M."/>
            <person name="Ohm R."/>
            <person name="Pangilinan J."/>
            <person name="Park H.-J."/>
            <person name="Ramirez L."/>
            <person name="Alfaro M."/>
            <person name="Sun H."/>
            <person name="Tritt A."/>
            <person name="Yoshinaga Y."/>
            <person name="Zwiers L.-H."/>
            <person name="Turgeon B."/>
            <person name="Goodwin S."/>
            <person name="Spatafora J."/>
            <person name="Crous P."/>
            <person name="Grigoriev I."/>
        </authorList>
    </citation>
    <scope>NUCLEOTIDE SEQUENCE</scope>
    <source>
        <strain evidence="3">CBS 116435</strain>
    </source>
</reference>
<dbReference type="PANTHER" id="PTHR33604:SF3">
    <property type="entry name" value="OSJNBA0004B13.7 PROTEIN"/>
    <property type="match status" value="1"/>
</dbReference>
<feature type="compositionally biased region" description="Low complexity" evidence="1">
    <location>
        <begin position="103"/>
        <end position="112"/>
    </location>
</feature>
<feature type="non-terminal residue" evidence="3">
    <location>
        <position position="1"/>
    </location>
</feature>
<keyword evidence="2" id="KW-0472">Membrane</keyword>
<name>A0A9P4Q9C6_9PEZI</name>
<accession>A0A9P4Q9C6</accession>
<dbReference type="Proteomes" id="UP000799441">
    <property type="component" value="Unassembled WGS sequence"/>
</dbReference>
<feature type="transmembrane region" description="Helical" evidence="2">
    <location>
        <begin position="56"/>
        <end position="73"/>
    </location>
</feature>
<dbReference type="EMBL" id="MU003789">
    <property type="protein sequence ID" value="KAF2721613.1"/>
    <property type="molecule type" value="Genomic_DNA"/>
</dbReference>
<dbReference type="AlphaFoldDB" id="A0A9P4Q9C6"/>
<organism evidence="3 4">
    <name type="scientific">Polychaeton citri CBS 116435</name>
    <dbReference type="NCBI Taxonomy" id="1314669"/>
    <lineage>
        <taxon>Eukaryota</taxon>
        <taxon>Fungi</taxon>
        <taxon>Dikarya</taxon>
        <taxon>Ascomycota</taxon>
        <taxon>Pezizomycotina</taxon>
        <taxon>Dothideomycetes</taxon>
        <taxon>Dothideomycetidae</taxon>
        <taxon>Capnodiales</taxon>
        <taxon>Capnodiaceae</taxon>
        <taxon>Polychaeton</taxon>
    </lineage>
</organism>
<feature type="region of interest" description="Disordered" evidence="1">
    <location>
        <begin position="1"/>
        <end position="42"/>
    </location>
</feature>
<evidence type="ECO:0008006" key="5">
    <source>
        <dbReference type="Google" id="ProtNLM"/>
    </source>
</evidence>
<evidence type="ECO:0000256" key="1">
    <source>
        <dbReference type="SAM" id="MobiDB-lite"/>
    </source>
</evidence>
<evidence type="ECO:0000313" key="4">
    <source>
        <dbReference type="Proteomes" id="UP000799441"/>
    </source>
</evidence>
<comment type="caution">
    <text evidence="3">The sequence shown here is derived from an EMBL/GenBank/DDBJ whole genome shotgun (WGS) entry which is preliminary data.</text>
</comment>
<keyword evidence="4" id="KW-1185">Reference proteome</keyword>